<feature type="region of interest" description="Disordered" evidence="1">
    <location>
        <begin position="68"/>
        <end position="136"/>
    </location>
</feature>
<accession>A0A511ZIV5</accession>
<feature type="compositionally biased region" description="Acidic residues" evidence="1">
    <location>
        <begin position="69"/>
        <end position="136"/>
    </location>
</feature>
<reference evidence="3 4" key="1">
    <citation type="submission" date="2019-07" db="EMBL/GenBank/DDBJ databases">
        <title>Whole genome shotgun sequence of Oceanobacillus sojae NBRC 105379.</title>
        <authorList>
            <person name="Hosoyama A."/>
            <person name="Uohara A."/>
            <person name="Ohji S."/>
            <person name="Ichikawa N."/>
        </authorList>
    </citation>
    <scope>NUCLEOTIDE SEQUENCE [LARGE SCALE GENOMIC DNA]</scope>
    <source>
        <strain evidence="3 4">NBRC 105379</strain>
    </source>
</reference>
<evidence type="ECO:0000256" key="1">
    <source>
        <dbReference type="SAM" id="MobiDB-lite"/>
    </source>
</evidence>
<dbReference type="Proteomes" id="UP000321558">
    <property type="component" value="Unassembled WGS sequence"/>
</dbReference>
<evidence type="ECO:0008006" key="5">
    <source>
        <dbReference type="Google" id="ProtNLM"/>
    </source>
</evidence>
<evidence type="ECO:0000313" key="3">
    <source>
        <dbReference type="EMBL" id="GEN87379.1"/>
    </source>
</evidence>
<keyword evidence="2" id="KW-0812">Transmembrane</keyword>
<dbReference type="AlphaFoldDB" id="A0A511ZIV5"/>
<protein>
    <recommendedName>
        <fullName evidence="5">YceG-like family protein</fullName>
    </recommendedName>
</protein>
<sequence length="204" mass="22237">MKQHVRAFAVGLLTSGVLLLAIYIFGNQSSGSLEDMEPDELISALENQGYAVLTQDEYIAYSVNREAADEVDSDGNAEDDSEADNESDSNNDSDENEDNNDENSNDEEGNENADEEDNNDEGNEDEESSEDSDVIDVEITLENGAPPSNISDALEDAGIIDDARDFNDFLEDNDLSGSVKPGTYEVDSEMSFDEIGDIITTYSE</sequence>
<keyword evidence="2" id="KW-0472">Membrane</keyword>
<dbReference type="Gene3D" id="3.30.1490.480">
    <property type="entry name" value="Endolytic murein transglycosylase"/>
    <property type="match status" value="1"/>
</dbReference>
<keyword evidence="4" id="KW-1185">Reference proteome</keyword>
<dbReference type="RefSeq" id="WP_147210364.1">
    <property type="nucleotide sequence ID" value="NZ_BJYM01000008.1"/>
</dbReference>
<name>A0A511ZIV5_9BACI</name>
<keyword evidence="2" id="KW-1133">Transmembrane helix</keyword>
<dbReference type="EMBL" id="BJYM01000008">
    <property type="protein sequence ID" value="GEN87379.1"/>
    <property type="molecule type" value="Genomic_DNA"/>
</dbReference>
<gene>
    <name evidence="3" type="ORF">OSO01_21180</name>
</gene>
<feature type="transmembrane region" description="Helical" evidence="2">
    <location>
        <begin position="7"/>
        <end position="26"/>
    </location>
</feature>
<evidence type="ECO:0000256" key="2">
    <source>
        <dbReference type="SAM" id="Phobius"/>
    </source>
</evidence>
<dbReference type="STRING" id="582851.GCA_900162665_00558"/>
<comment type="caution">
    <text evidence="3">The sequence shown here is derived from an EMBL/GenBank/DDBJ whole genome shotgun (WGS) entry which is preliminary data.</text>
</comment>
<organism evidence="3 4">
    <name type="scientific">Oceanobacillus sojae</name>
    <dbReference type="NCBI Taxonomy" id="582851"/>
    <lineage>
        <taxon>Bacteria</taxon>
        <taxon>Bacillati</taxon>
        <taxon>Bacillota</taxon>
        <taxon>Bacilli</taxon>
        <taxon>Bacillales</taxon>
        <taxon>Bacillaceae</taxon>
        <taxon>Oceanobacillus</taxon>
    </lineage>
</organism>
<evidence type="ECO:0000313" key="4">
    <source>
        <dbReference type="Proteomes" id="UP000321558"/>
    </source>
</evidence>
<proteinExistence type="predicted"/>
<dbReference type="OrthoDB" id="2691730at2"/>